<keyword evidence="5" id="KW-1185">Reference proteome</keyword>
<keyword evidence="1" id="KW-0863">Zinc-finger</keyword>
<name>A0A165EVV9_EXIGL</name>
<dbReference type="PROSITE" id="PS50157">
    <property type="entry name" value="ZINC_FINGER_C2H2_2"/>
    <property type="match status" value="1"/>
</dbReference>
<evidence type="ECO:0000313" key="4">
    <source>
        <dbReference type="EMBL" id="KZV87803.1"/>
    </source>
</evidence>
<sequence length="170" mass="18385">MQISLPPFHEAFPEALIYATPMSSPQPCNHGSCSYFPPTTNTQRVPNAQTGSQSNDSAPSRHATASPPWPSLSRNVHYAKALGPPLSHAQSHTPQAPNPTRSPTFSQSSQPSSRSPTPPSLHSPAVQSQIRPALRCTEAHCSRVYSCMGNLNRHLRVAHGIKGHRHATSF</sequence>
<gene>
    <name evidence="4" type="ORF">EXIGLDRAFT_194514</name>
</gene>
<protein>
    <recommendedName>
        <fullName evidence="3">C2H2-type domain-containing protein</fullName>
    </recommendedName>
</protein>
<dbReference type="EMBL" id="KV426115">
    <property type="protein sequence ID" value="KZV87803.1"/>
    <property type="molecule type" value="Genomic_DNA"/>
</dbReference>
<dbReference type="InParanoid" id="A0A165EVV9"/>
<reference evidence="4 5" key="1">
    <citation type="journal article" date="2016" name="Mol. Biol. Evol.">
        <title>Comparative Genomics of Early-Diverging Mushroom-Forming Fungi Provides Insights into the Origins of Lignocellulose Decay Capabilities.</title>
        <authorList>
            <person name="Nagy L.G."/>
            <person name="Riley R."/>
            <person name="Tritt A."/>
            <person name="Adam C."/>
            <person name="Daum C."/>
            <person name="Floudas D."/>
            <person name="Sun H."/>
            <person name="Yadav J.S."/>
            <person name="Pangilinan J."/>
            <person name="Larsson K.H."/>
            <person name="Matsuura K."/>
            <person name="Barry K."/>
            <person name="Labutti K."/>
            <person name="Kuo R."/>
            <person name="Ohm R.A."/>
            <person name="Bhattacharya S.S."/>
            <person name="Shirouzu T."/>
            <person name="Yoshinaga Y."/>
            <person name="Martin F.M."/>
            <person name="Grigoriev I.V."/>
            <person name="Hibbett D.S."/>
        </authorList>
    </citation>
    <scope>NUCLEOTIDE SEQUENCE [LARGE SCALE GENOMIC DNA]</scope>
    <source>
        <strain evidence="4 5">HHB12029</strain>
    </source>
</reference>
<keyword evidence="1" id="KW-0479">Metal-binding</keyword>
<evidence type="ECO:0000259" key="3">
    <source>
        <dbReference type="PROSITE" id="PS50157"/>
    </source>
</evidence>
<proteinExistence type="predicted"/>
<dbReference type="PROSITE" id="PS00028">
    <property type="entry name" value="ZINC_FINGER_C2H2_1"/>
    <property type="match status" value="1"/>
</dbReference>
<accession>A0A165EVV9</accession>
<feature type="region of interest" description="Disordered" evidence="2">
    <location>
        <begin position="39"/>
        <end position="129"/>
    </location>
</feature>
<dbReference type="AlphaFoldDB" id="A0A165EVV9"/>
<keyword evidence="1" id="KW-0862">Zinc</keyword>
<dbReference type="Proteomes" id="UP000077266">
    <property type="component" value="Unassembled WGS sequence"/>
</dbReference>
<evidence type="ECO:0000256" key="2">
    <source>
        <dbReference type="SAM" id="MobiDB-lite"/>
    </source>
</evidence>
<evidence type="ECO:0000313" key="5">
    <source>
        <dbReference type="Proteomes" id="UP000077266"/>
    </source>
</evidence>
<organism evidence="4 5">
    <name type="scientific">Exidia glandulosa HHB12029</name>
    <dbReference type="NCBI Taxonomy" id="1314781"/>
    <lineage>
        <taxon>Eukaryota</taxon>
        <taxon>Fungi</taxon>
        <taxon>Dikarya</taxon>
        <taxon>Basidiomycota</taxon>
        <taxon>Agaricomycotina</taxon>
        <taxon>Agaricomycetes</taxon>
        <taxon>Auriculariales</taxon>
        <taxon>Exidiaceae</taxon>
        <taxon>Exidia</taxon>
    </lineage>
</organism>
<dbReference type="GO" id="GO:0008270">
    <property type="term" value="F:zinc ion binding"/>
    <property type="evidence" value="ECO:0007669"/>
    <property type="project" value="UniProtKB-KW"/>
</dbReference>
<feature type="compositionally biased region" description="Polar residues" evidence="2">
    <location>
        <begin position="39"/>
        <end position="58"/>
    </location>
</feature>
<dbReference type="InterPro" id="IPR013087">
    <property type="entry name" value="Znf_C2H2_type"/>
</dbReference>
<feature type="domain" description="C2H2-type" evidence="3">
    <location>
        <begin position="134"/>
        <end position="159"/>
    </location>
</feature>
<feature type="compositionally biased region" description="Low complexity" evidence="2">
    <location>
        <begin position="99"/>
        <end position="115"/>
    </location>
</feature>
<evidence type="ECO:0000256" key="1">
    <source>
        <dbReference type="PROSITE-ProRule" id="PRU00042"/>
    </source>
</evidence>